<dbReference type="OrthoDB" id="10031887at2759"/>
<protein>
    <recommendedName>
        <fullName evidence="1">Ig-like domain-containing protein</fullName>
    </recommendedName>
</protein>
<name>A0A482XJJ6_LAOST</name>
<accession>A0A482XJJ6</accession>
<dbReference type="AlphaFoldDB" id="A0A482XJJ6"/>
<dbReference type="STRING" id="195883.A0A482XJJ6"/>
<dbReference type="GO" id="GO:0032589">
    <property type="term" value="C:neuron projection membrane"/>
    <property type="evidence" value="ECO:0007669"/>
    <property type="project" value="TreeGrafter"/>
</dbReference>
<dbReference type="InterPro" id="IPR013783">
    <property type="entry name" value="Ig-like_fold"/>
</dbReference>
<feature type="domain" description="Ig-like" evidence="1">
    <location>
        <begin position="1"/>
        <end position="73"/>
    </location>
</feature>
<keyword evidence="3" id="KW-1185">Reference proteome</keyword>
<dbReference type="Gene3D" id="2.60.40.10">
    <property type="entry name" value="Immunoglobulins"/>
    <property type="match status" value="1"/>
</dbReference>
<evidence type="ECO:0000313" key="3">
    <source>
        <dbReference type="Proteomes" id="UP000291343"/>
    </source>
</evidence>
<gene>
    <name evidence="2" type="ORF">LSTR_LSTR014201</name>
</gene>
<reference evidence="2 3" key="1">
    <citation type="journal article" date="2017" name="Gigascience">
        <title>Genome sequence of the small brown planthopper, Laodelphax striatellus.</title>
        <authorList>
            <person name="Zhu J."/>
            <person name="Jiang F."/>
            <person name="Wang X."/>
            <person name="Yang P."/>
            <person name="Bao Y."/>
            <person name="Zhao W."/>
            <person name="Wang W."/>
            <person name="Lu H."/>
            <person name="Wang Q."/>
            <person name="Cui N."/>
            <person name="Li J."/>
            <person name="Chen X."/>
            <person name="Luo L."/>
            <person name="Yu J."/>
            <person name="Kang L."/>
            <person name="Cui F."/>
        </authorList>
    </citation>
    <scope>NUCLEOTIDE SEQUENCE [LARGE SCALE GENOMIC DNA]</scope>
    <source>
        <strain evidence="2">Lst14</strain>
    </source>
</reference>
<dbReference type="Proteomes" id="UP000291343">
    <property type="component" value="Unassembled WGS sequence"/>
</dbReference>
<dbReference type="PROSITE" id="PS50835">
    <property type="entry name" value="IG_LIKE"/>
    <property type="match status" value="1"/>
</dbReference>
<sequence length="115" mass="12664">MFVVQSPQPPQYVFWYHNERMINYDQATGRGGVTVSTEPGPKTHSRLVVNRATHADSGNYTCRASNTEHDTIHVFVSKEGDNTAAIQRQESAAPLLTSLSALPFLFSLLVLSLSS</sequence>
<dbReference type="PANTHER" id="PTHR23279">
    <property type="entry name" value="DEFECTIVE PROBOSCIS EXTENSION RESPONSE DPR -RELATED"/>
    <property type="match status" value="1"/>
</dbReference>
<dbReference type="EMBL" id="QKKF02007825">
    <property type="protein sequence ID" value="RZF45844.1"/>
    <property type="molecule type" value="Genomic_DNA"/>
</dbReference>
<dbReference type="InParanoid" id="A0A482XJJ6"/>
<organism evidence="2 3">
    <name type="scientific">Laodelphax striatellus</name>
    <name type="common">Small brown planthopper</name>
    <name type="synonym">Delphax striatella</name>
    <dbReference type="NCBI Taxonomy" id="195883"/>
    <lineage>
        <taxon>Eukaryota</taxon>
        <taxon>Metazoa</taxon>
        <taxon>Ecdysozoa</taxon>
        <taxon>Arthropoda</taxon>
        <taxon>Hexapoda</taxon>
        <taxon>Insecta</taxon>
        <taxon>Pterygota</taxon>
        <taxon>Neoptera</taxon>
        <taxon>Paraneoptera</taxon>
        <taxon>Hemiptera</taxon>
        <taxon>Auchenorrhyncha</taxon>
        <taxon>Fulgoroidea</taxon>
        <taxon>Delphacidae</taxon>
        <taxon>Criomorphinae</taxon>
        <taxon>Laodelphax</taxon>
    </lineage>
</organism>
<dbReference type="InterPro" id="IPR036179">
    <property type="entry name" value="Ig-like_dom_sf"/>
</dbReference>
<dbReference type="InterPro" id="IPR037448">
    <property type="entry name" value="Zig-8"/>
</dbReference>
<dbReference type="InterPro" id="IPR007110">
    <property type="entry name" value="Ig-like_dom"/>
</dbReference>
<dbReference type="CDD" id="cd00096">
    <property type="entry name" value="Ig"/>
    <property type="match status" value="1"/>
</dbReference>
<dbReference type="SUPFAM" id="SSF48726">
    <property type="entry name" value="Immunoglobulin"/>
    <property type="match status" value="1"/>
</dbReference>
<evidence type="ECO:0000259" key="1">
    <source>
        <dbReference type="PROSITE" id="PS50835"/>
    </source>
</evidence>
<dbReference type="Pfam" id="PF13927">
    <property type="entry name" value="Ig_3"/>
    <property type="match status" value="1"/>
</dbReference>
<comment type="caution">
    <text evidence="2">The sequence shown here is derived from an EMBL/GenBank/DDBJ whole genome shotgun (WGS) entry which is preliminary data.</text>
</comment>
<dbReference type="GO" id="GO:0050808">
    <property type="term" value="P:synapse organization"/>
    <property type="evidence" value="ECO:0007669"/>
    <property type="project" value="TreeGrafter"/>
</dbReference>
<evidence type="ECO:0000313" key="2">
    <source>
        <dbReference type="EMBL" id="RZF45844.1"/>
    </source>
</evidence>
<dbReference type="PANTHER" id="PTHR23279:SF45">
    <property type="entry name" value="DEFECTIVE PROBOSCIS EXTENSION RESPONSE 12, ISOFORM C"/>
    <property type="match status" value="1"/>
</dbReference>
<dbReference type="SMR" id="A0A482XJJ6"/>
<proteinExistence type="predicted"/>